<dbReference type="GO" id="GO:0035925">
    <property type="term" value="F:mRNA 3'-UTR AU-rich region binding"/>
    <property type="evidence" value="ECO:0007669"/>
    <property type="project" value="TreeGrafter"/>
</dbReference>
<sequence length="428" mass="47867">MSTSFALKRLDGRQAYDYRTLKIAFGYDRGCCRVDLGQTRVLAQVSCEITSPKQQRPSDGVLFVNVELSPMASPVFEVGRMSDQGVEINRILERCLKESRCVDTESLCIIAGEKVWQIRVDVHVMNHDGNLIDCSSIAAITALAHFRRPDVTVDGTDVIVHTIEEKDPLPLSVHHMPICVSFSFYEQGKFLLVDPSDKEEKVMDGKMVIGMNKHREICSLQVTGQMLLLKDQVLRCSNIAVVKVTEITEWIQKALENDRQARSNGERFGFREAVVMDTVTTNQMNPEKIKVDETDQSPAGSEDEVTMETNGHLSDETSKVPEVKILAKGVGCIGDGGESKWEVDDKMEEEIKLESILLAKKDKKEKPADVVILDDSDEEGTTTLQADDLNTIPERVVIPKKKLDSTDLSAAIKKKKKDKKKKKQKDVT</sequence>
<dbReference type="InterPro" id="IPR001247">
    <property type="entry name" value="ExoRNase_PH_dom1"/>
</dbReference>
<dbReference type="InterPro" id="IPR033100">
    <property type="entry name" value="Rrp45"/>
</dbReference>
<organism evidence="14 15">
    <name type="scientific">Mytilus coruscus</name>
    <name type="common">Sea mussel</name>
    <dbReference type="NCBI Taxonomy" id="42192"/>
    <lineage>
        <taxon>Eukaryota</taxon>
        <taxon>Metazoa</taxon>
        <taxon>Spiralia</taxon>
        <taxon>Lophotrochozoa</taxon>
        <taxon>Mollusca</taxon>
        <taxon>Bivalvia</taxon>
        <taxon>Autobranchia</taxon>
        <taxon>Pteriomorphia</taxon>
        <taxon>Mytilida</taxon>
        <taxon>Mytiloidea</taxon>
        <taxon>Mytilidae</taxon>
        <taxon>Mytilinae</taxon>
        <taxon>Mytilus</taxon>
    </lineage>
</organism>
<evidence type="ECO:0000256" key="8">
    <source>
        <dbReference type="ARBA" id="ARBA00022884"/>
    </source>
</evidence>
<evidence type="ECO:0000256" key="1">
    <source>
        <dbReference type="ARBA" id="ARBA00004496"/>
    </source>
</evidence>
<accession>A0A6J8ELZ8</accession>
<dbReference type="Pfam" id="PF03725">
    <property type="entry name" value="RNase_PH_C"/>
    <property type="match status" value="1"/>
</dbReference>
<dbReference type="SUPFAM" id="SSF54211">
    <property type="entry name" value="Ribosomal protein S5 domain 2-like"/>
    <property type="match status" value="1"/>
</dbReference>
<dbReference type="GO" id="GO:0071035">
    <property type="term" value="P:nuclear polyadenylation-dependent rRNA catabolic process"/>
    <property type="evidence" value="ECO:0007669"/>
    <property type="project" value="TreeGrafter"/>
</dbReference>
<evidence type="ECO:0000259" key="12">
    <source>
        <dbReference type="Pfam" id="PF01138"/>
    </source>
</evidence>
<dbReference type="InterPro" id="IPR020568">
    <property type="entry name" value="Ribosomal_Su5_D2-typ_SF"/>
</dbReference>
<evidence type="ECO:0000256" key="10">
    <source>
        <dbReference type="ARBA" id="ARBA00032660"/>
    </source>
</evidence>
<keyword evidence="5" id="KW-0963">Cytoplasm</keyword>
<keyword evidence="7" id="KW-0271">Exosome</keyword>
<dbReference type="Proteomes" id="UP000507470">
    <property type="component" value="Unassembled WGS sequence"/>
</dbReference>
<dbReference type="SUPFAM" id="SSF55666">
    <property type="entry name" value="Ribonuclease PH domain 2-like"/>
    <property type="match status" value="1"/>
</dbReference>
<keyword evidence="15" id="KW-1185">Reference proteome</keyword>
<evidence type="ECO:0000259" key="13">
    <source>
        <dbReference type="Pfam" id="PF03725"/>
    </source>
</evidence>
<evidence type="ECO:0000256" key="2">
    <source>
        <dbReference type="ARBA" id="ARBA00004604"/>
    </source>
</evidence>
<dbReference type="PANTHER" id="PTHR11097:SF14">
    <property type="entry name" value="EXOSOME COMPLEX COMPONENT RRP45"/>
    <property type="match status" value="1"/>
</dbReference>
<name>A0A6J8ELZ8_MYTCO</name>
<feature type="region of interest" description="Disordered" evidence="11">
    <location>
        <begin position="292"/>
        <end position="316"/>
    </location>
</feature>
<dbReference type="AlphaFoldDB" id="A0A6J8ELZ8"/>
<reference evidence="14 15" key="1">
    <citation type="submission" date="2020-06" db="EMBL/GenBank/DDBJ databases">
        <authorList>
            <person name="Li R."/>
            <person name="Bekaert M."/>
        </authorList>
    </citation>
    <scope>NUCLEOTIDE SEQUENCE [LARGE SCALE GENOMIC DNA]</scope>
    <source>
        <strain evidence="15">wild</strain>
    </source>
</reference>
<dbReference type="Pfam" id="PF01138">
    <property type="entry name" value="RNase_PH"/>
    <property type="match status" value="1"/>
</dbReference>
<dbReference type="FunFam" id="3.30.230.70:FF:000005">
    <property type="entry name" value="Exosome complex component RRP45"/>
    <property type="match status" value="1"/>
</dbReference>
<dbReference type="InterPro" id="IPR027408">
    <property type="entry name" value="PNPase/RNase_PH_dom_sf"/>
</dbReference>
<dbReference type="GO" id="GO:0000176">
    <property type="term" value="C:nuclear exosome (RNase complex)"/>
    <property type="evidence" value="ECO:0007669"/>
    <property type="project" value="TreeGrafter"/>
</dbReference>
<dbReference type="InterPro" id="IPR015847">
    <property type="entry name" value="ExoRNase_PH_dom2"/>
</dbReference>
<comment type="subcellular location">
    <subcellularLocation>
        <location evidence="1">Cytoplasm</location>
    </subcellularLocation>
    <subcellularLocation>
        <location evidence="2">Nucleus</location>
        <location evidence="2">Nucleolus</location>
    </subcellularLocation>
</comment>
<dbReference type="CDD" id="cd11368">
    <property type="entry name" value="RNase_PH_RRP45"/>
    <property type="match status" value="1"/>
</dbReference>
<keyword evidence="6" id="KW-0698">rRNA processing</keyword>
<dbReference type="GO" id="GO:0034476">
    <property type="term" value="P:U5 snRNA 3'-end processing"/>
    <property type="evidence" value="ECO:0007669"/>
    <property type="project" value="TreeGrafter"/>
</dbReference>
<dbReference type="OrthoDB" id="10264038at2759"/>
<dbReference type="Gene3D" id="3.30.230.70">
    <property type="entry name" value="GHMP Kinase, N-terminal domain"/>
    <property type="match status" value="1"/>
</dbReference>
<proteinExistence type="inferred from homology"/>
<evidence type="ECO:0000256" key="11">
    <source>
        <dbReference type="SAM" id="MobiDB-lite"/>
    </source>
</evidence>
<feature type="domain" description="Exoribonuclease phosphorolytic" evidence="12">
    <location>
        <begin position="18"/>
        <end position="149"/>
    </location>
</feature>
<keyword evidence="8" id="KW-0694">RNA-binding</keyword>
<dbReference type="GO" id="GO:0000467">
    <property type="term" value="P:exonucleolytic trimming to generate mature 3'-end of 5.8S rRNA from tricistronic rRNA transcript (SSU-rRNA, 5.8S rRNA, LSU-rRNA)"/>
    <property type="evidence" value="ECO:0007669"/>
    <property type="project" value="TreeGrafter"/>
</dbReference>
<protein>
    <recommendedName>
        <fullName evidence="4">Exosome complex component RRP45</fullName>
    </recommendedName>
    <alternativeName>
        <fullName evidence="10">Exosome component 9</fullName>
    </alternativeName>
</protein>
<dbReference type="GO" id="GO:0034475">
    <property type="term" value="P:U4 snRNA 3'-end processing"/>
    <property type="evidence" value="ECO:0007669"/>
    <property type="project" value="TreeGrafter"/>
</dbReference>
<evidence type="ECO:0000256" key="7">
    <source>
        <dbReference type="ARBA" id="ARBA00022835"/>
    </source>
</evidence>
<dbReference type="PANTHER" id="PTHR11097">
    <property type="entry name" value="EXOSOME COMPLEX EXONUCLEASE RIBOSOMAL RNA PROCESSING PROTEIN"/>
    <property type="match status" value="1"/>
</dbReference>
<evidence type="ECO:0000256" key="5">
    <source>
        <dbReference type="ARBA" id="ARBA00022490"/>
    </source>
</evidence>
<evidence type="ECO:0000313" key="14">
    <source>
        <dbReference type="EMBL" id="CAC5421629.1"/>
    </source>
</evidence>
<dbReference type="GO" id="GO:0071038">
    <property type="term" value="P:TRAMP-dependent tRNA surveillance pathway"/>
    <property type="evidence" value="ECO:0007669"/>
    <property type="project" value="TreeGrafter"/>
</dbReference>
<evidence type="ECO:0000256" key="4">
    <source>
        <dbReference type="ARBA" id="ARBA00019572"/>
    </source>
</evidence>
<dbReference type="GO" id="GO:0005730">
    <property type="term" value="C:nucleolus"/>
    <property type="evidence" value="ECO:0007669"/>
    <property type="project" value="UniProtKB-SubCell"/>
</dbReference>
<dbReference type="GO" id="GO:0016075">
    <property type="term" value="P:rRNA catabolic process"/>
    <property type="evidence" value="ECO:0007669"/>
    <property type="project" value="TreeGrafter"/>
</dbReference>
<dbReference type="GO" id="GO:0000177">
    <property type="term" value="C:cytoplasmic exosome (RNase complex)"/>
    <property type="evidence" value="ECO:0007669"/>
    <property type="project" value="TreeGrafter"/>
</dbReference>
<dbReference type="InterPro" id="IPR036345">
    <property type="entry name" value="ExoRNase_PH_dom2_sf"/>
</dbReference>
<feature type="domain" description="Exoribonuclease phosphorolytic" evidence="13">
    <location>
        <begin position="175"/>
        <end position="241"/>
    </location>
</feature>
<dbReference type="GO" id="GO:0071028">
    <property type="term" value="P:nuclear mRNA surveillance"/>
    <property type="evidence" value="ECO:0007669"/>
    <property type="project" value="TreeGrafter"/>
</dbReference>
<dbReference type="InterPro" id="IPR050590">
    <property type="entry name" value="Exosome_comp_Rrp42_subfam"/>
</dbReference>
<evidence type="ECO:0000256" key="9">
    <source>
        <dbReference type="ARBA" id="ARBA00023242"/>
    </source>
</evidence>
<dbReference type="EMBL" id="CACVKT020009360">
    <property type="protein sequence ID" value="CAC5421629.1"/>
    <property type="molecule type" value="Genomic_DNA"/>
</dbReference>
<gene>
    <name evidence="14" type="ORF">MCOR_53727</name>
</gene>
<keyword evidence="9" id="KW-0539">Nucleus</keyword>
<evidence type="ECO:0000256" key="3">
    <source>
        <dbReference type="ARBA" id="ARBA00006678"/>
    </source>
</evidence>
<dbReference type="GO" id="GO:0034473">
    <property type="term" value="P:U1 snRNA 3'-end processing"/>
    <property type="evidence" value="ECO:0007669"/>
    <property type="project" value="TreeGrafter"/>
</dbReference>
<comment type="similarity">
    <text evidence="3">Belongs to the RNase PH family.</text>
</comment>
<evidence type="ECO:0000313" key="15">
    <source>
        <dbReference type="Proteomes" id="UP000507470"/>
    </source>
</evidence>
<evidence type="ECO:0000256" key="6">
    <source>
        <dbReference type="ARBA" id="ARBA00022552"/>
    </source>
</evidence>